<comment type="caution">
    <text evidence="8">Lacks conserved residue(s) required for the propagation of feature annotation.</text>
</comment>
<dbReference type="GO" id="GO:0000287">
    <property type="term" value="F:magnesium ion binding"/>
    <property type="evidence" value="ECO:0007669"/>
    <property type="project" value="UniProtKB-UniRule"/>
</dbReference>
<comment type="cofactor">
    <cofactor evidence="8">
        <name>Mg(2+)</name>
        <dbReference type="ChEBI" id="CHEBI:18420"/>
    </cofactor>
</comment>
<evidence type="ECO:0000259" key="12">
    <source>
        <dbReference type="Pfam" id="PF08245"/>
    </source>
</evidence>
<dbReference type="STRING" id="1503.CLPU_1c00900"/>
<dbReference type="Gene3D" id="3.90.190.20">
    <property type="entry name" value="Mur ligase, C-terminal domain"/>
    <property type="match status" value="1"/>
</dbReference>
<dbReference type="InterPro" id="IPR000713">
    <property type="entry name" value="Mur_ligase_N"/>
</dbReference>
<dbReference type="OrthoDB" id="9800958at2"/>
<dbReference type="Gene3D" id="3.40.1390.10">
    <property type="entry name" value="MurE/MurF, N-terminal domain"/>
    <property type="match status" value="1"/>
</dbReference>
<dbReference type="NCBIfam" id="NF001124">
    <property type="entry name" value="PRK00139.1-2"/>
    <property type="match status" value="1"/>
</dbReference>
<dbReference type="Proteomes" id="UP000037267">
    <property type="component" value="Unassembled WGS sequence"/>
</dbReference>
<dbReference type="HAMAP" id="MF_00208">
    <property type="entry name" value="MurE"/>
    <property type="match status" value="1"/>
</dbReference>
<keyword evidence="4 8" id="KW-0133">Cell shape</keyword>
<dbReference type="InterPro" id="IPR004101">
    <property type="entry name" value="Mur_ligase_C"/>
</dbReference>
<dbReference type="InterPro" id="IPR035911">
    <property type="entry name" value="MurE/MurF_N"/>
</dbReference>
<proteinExistence type="inferred from homology"/>
<evidence type="ECO:0000259" key="10">
    <source>
        <dbReference type="Pfam" id="PF01225"/>
    </source>
</evidence>
<evidence type="ECO:0000256" key="7">
    <source>
        <dbReference type="ARBA" id="ARBA00023316"/>
    </source>
</evidence>
<feature type="domain" description="Mur ligase N-terminal catalytic" evidence="10">
    <location>
        <begin position="23"/>
        <end position="96"/>
    </location>
</feature>
<evidence type="ECO:0000256" key="2">
    <source>
        <dbReference type="ARBA" id="ARBA00005898"/>
    </source>
</evidence>
<dbReference type="InterPro" id="IPR036615">
    <property type="entry name" value="Mur_ligase_C_dom_sf"/>
</dbReference>
<dbReference type="PANTHER" id="PTHR23135">
    <property type="entry name" value="MUR LIGASE FAMILY MEMBER"/>
    <property type="match status" value="1"/>
</dbReference>
<keyword evidence="8" id="KW-0547">Nucleotide-binding</keyword>
<dbReference type="GO" id="GO:0005737">
    <property type="term" value="C:cytoplasm"/>
    <property type="evidence" value="ECO:0007669"/>
    <property type="project" value="UniProtKB-SubCell"/>
</dbReference>
<gene>
    <name evidence="8 13" type="primary">murE</name>
    <name evidence="13" type="ORF">CLPU_1c00900</name>
</gene>
<keyword evidence="3 8" id="KW-0132">Cell division</keyword>
<dbReference type="RefSeq" id="WP_050353664.1">
    <property type="nucleotide sequence ID" value="NZ_LGSS01000001.1"/>
</dbReference>
<reference evidence="14" key="1">
    <citation type="submission" date="2015-07" db="EMBL/GenBank/DDBJ databases">
        <title>Draft genome sequence of the purine-degrading Gottschalkia purinilyticum DSM 1384 (formerly Clostridium purinilyticum).</title>
        <authorList>
            <person name="Poehlein A."/>
            <person name="Schiel-Bengelsdorf B."/>
            <person name="Bengelsdorf F.R."/>
            <person name="Daniel R."/>
            <person name="Duerre P."/>
        </authorList>
    </citation>
    <scope>NUCLEOTIDE SEQUENCE [LARGE SCALE GENOMIC DNA]</scope>
    <source>
        <strain evidence="14">DSM 1384</strain>
    </source>
</reference>
<feature type="domain" description="Mur ligase central" evidence="12">
    <location>
        <begin position="108"/>
        <end position="308"/>
    </location>
</feature>
<evidence type="ECO:0000256" key="5">
    <source>
        <dbReference type="ARBA" id="ARBA00022984"/>
    </source>
</evidence>
<keyword evidence="6 8" id="KW-0131">Cell cycle</keyword>
<feature type="binding site" evidence="8">
    <location>
        <position position="30"/>
    </location>
    <ligand>
        <name>UDP-N-acetyl-alpha-D-muramoyl-L-alanyl-D-glutamate</name>
        <dbReference type="ChEBI" id="CHEBI:83900"/>
    </ligand>
</feature>
<dbReference type="NCBIfam" id="NF001126">
    <property type="entry name" value="PRK00139.1-4"/>
    <property type="match status" value="1"/>
</dbReference>
<dbReference type="GO" id="GO:0008360">
    <property type="term" value="P:regulation of cell shape"/>
    <property type="evidence" value="ECO:0007669"/>
    <property type="project" value="UniProtKB-KW"/>
</dbReference>
<keyword evidence="8" id="KW-0067">ATP-binding</keyword>
<dbReference type="GO" id="GO:0051301">
    <property type="term" value="P:cell division"/>
    <property type="evidence" value="ECO:0007669"/>
    <property type="project" value="UniProtKB-KW"/>
</dbReference>
<dbReference type="EMBL" id="LGSS01000001">
    <property type="protein sequence ID" value="KNF09925.1"/>
    <property type="molecule type" value="Genomic_DNA"/>
</dbReference>
<evidence type="ECO:0000256" key="6">
    <source>
        <dbReference type="ARBA" id="ARBA00023306"/>
    </source>
</evidence>
<feature type="modified residue" description="N6-carboxylysine" evidence="8">
    <location>
        <position position="219"/>
    </location>
</feature>
<dbReference type="GO" id="GO:0005524">
    <property type="term" value="F:ATP binding"/>
    <property type="evidence" value="ECO:0007669"/>
    <property type="project" value="UniProtKB-UniRule"/>
</dbReference>
<dbReference type="Gene3D" id="3.40.1190.10">
    <property type="entry name" value="Mur-like, catalytic domain"/>
    <property type="match status" value="1"/>
</dbReference>
<keyword evidence="8" id="KW-0460">Magnesium</keyword>
<evidence type="ECO:0000313" key="13">
    <source>
        <dbReference type="EMBL" id="KNF09925.1"/>
    </source>
</evidence>
<comment type="PTM">
    <text evidence="8">Carboxylation is probably crucial for Mg(2+) binding and, consequently, for the gamma-phosphate positioning of ATP.</text>
</comment>
<comment type="caution">
    <text evidence="13">The sequence shown here is derived from an EMBL/GenBank/DDBJ whole genome shotgun (WGS) entry which is preliminary data.</text>
</comment>
<keyword evidence="14" id="KW-1185">Reference proteome</keyword>
<feature type="binding site" evidence="8">
    <location>
        <begin position="152"/>
        <end position="153"/>
    </location>
    <ligand>
        <name>UDP-N-acetyl-alpha-D-muramoyl-L-alanyl-D-glutamate</name>
        <dbReference type="ChEBI" id="CHEBI:83900"/>
    </ligand>
</feature>
<dbReference type="InterPro" id="IPR036565">
    <property type="entry name" value="Mur-like_cat_sf"/>
</dbReference>
<evidence type="ECO:0000256" key="3">
    <source>
        <dbReference type="ARBA" id="ARBA00022618"/>
    </source>
</evidence>
<comment type="subcellular location">
    <subcellularLocation>
        <location evidence="8 9">Cytoplasm</location>
    </subcellularLocation>
</comment>
<feature type="binding site" evidence="8">
    <location>
        <position position="151"/>
    </location>
    <ligand>
        <name>UDP-N-acetyl-alpha-D-muramoyl-L-alanyl-D-glutamate</name>
        <dbReference type="ChEBI" id="CHEBI:83900"/>
    </ligand>
</feature>
<keyword evidence="8 13" id="KW-0436">Ligase</keyword>
<dbReference type="Pfam" id="PF08245">
    <property type="entry name" value="Mur_ligase_M"/>
    <property type="match status" value="1"/>
</dbReference>
<evidence type="ECO:0000259" key="11">
    <source>
        <dbReference type="Pfam" id="PF02875"/>
    </source>
</evidence>
<comment type="pathway">
    <text evidence="1 8 9">Cell wall biogenesis; peptidoglycan biosynthesis.</text>
</comment>
<dbReference type="PANTHER" id="PTHR23135:SF4">
    <property type="entry name" value="UDP-N-ACETYLMURAMOYL-L-ALANYL-D-GLUTAMATE--2,6-DIAMINOPIMELATE LIGASE MURE HOMOLOG, CHLOROPLASTIC"/>
    <property type="match status" value="1"/>
</dbReference>
<evidence type="ECO:0000313" key="14">
    <source>
        <dbReference type="Proteomes" id="UP000037267"/>
    </source>
</evidence>
<evidence type="ECO:0000256" key="1">
    <source>
        <dbReference type="ARBA" id="ARBA00004752"/>
    </source>
</evidence>
<dbReference type="Pfam" id="PF01225">
    <property type="entry name" value="Mur_ligase"/>
    <property type="match status" value="1"/>
</dbReference>
<sequence length="486" mass="53903">MKLIELIDASNIESSKGNLDINISEVVYDSRMAIKDSLFVAIEGFKVDGHKFIDSAISKGAKAIIVQKDIDVPEGITVIKVKDTRVTLAEVSSKFYKEPSSKLNLIGITGTNAKTTTTYLIKSILETVDEKVGIIGTIGSVIDGKLIKTNNTTPESLELQKTFSMMADANIDSCVMEVSSHALELNRVEYSDFDIGIFTNLSVDHLDYHKTLNNYFEAKTKLFFMTKKYNIINIDDEYGRKIVEKLKDIETPLLTYGVDKKADIYATDIKHHAEGVEFRLNTPIGNTIINMNIPGQFSVYNGLASASCAYAYGISLEDIKKGLNAIEGVKGRFEVVPTNRDFTVIIDFAHTPDALEKVLKSIDEFAEGRKILVFGAGGDRDNSKRAIMGEIAGKYADLSIVTSDNPRTEDPQKIIDDIIKGLKKTNGEYVSIVDRKEAIKYAIENNRSKDVILLAGKGHETYTIIGEKVLPFDEREIVLEVLKDLK</sequence>
<feature type="short sequence motif" description="Meso-diaminopimelate recognition motif" evidence="8">
    <location>
        <begin position="404"/>
        <end position="407"/>
    </location>
</feature>
<protein>
    <recommendedName>
        <fullName evidence="8">UDP-N-acetylmuramoyl-L-alanyl-D-glutamate--2,6-diaminopimelate ligase</fullName>
        <ecNumber evidence="8">6.3.2.13</ecNumber>
    </recommendedName>
    <alternativeName>
        <fullName evidence="8">Meso-A2pm-adding enzyme</fullName>
    </alternativeName>
    <alternativeName>
        <fullName evidence="8">Meso-diaminopimelate-adding enzyme</fullName>
    </alternativeName>
    <alternativeName>
        <fullName evidence="8">UDP-MurNAc-L-Ala-D-Glu:meso-diaminopimelate ligase</fullName>
    </alternativeName>
    <alternativeName>
        <fullName evidence="8">UDP-MurNAc-tripeptide synthetase</fullName>
    </alternativeName>
    <alternativeName>
        <fullName evidence="8">UDP-N-acetylmuramyl-tripeptide synthetase</fullName>
    </alternativeName>
</protein>
<dbReference type="Pfam" id="PF02875">
    <property type="entry name" value="Mur_ligase_C"/>
    <property type="match status" value="1"/>
</dbReference>
<evidence type="ECO:0000256" key="9">
    <source>
        <dbReference type="RuleBase" id="RU004135"/>
    </source>
</evidence>
<dbReference type="EC" id="6.3.2.13" evidence="8"/>
<dbReference type="UniPathway" id="UPA00219"/>
<feature type="binding site" evidence="8">
    <location>
        <position position="460"/>
    </location>
    <ligand>
        <name>meso-2,6-diaminopimelate</name>
        <dbReference type="ChEBI" id="CHEBI:57791"/>
    </ligand>
</feature>
<dbReference type="SUPFAM" id="SSF63418">
    <property type="entry name" value="MurE/MurF N-terminal domain"/>
    <property type="match status" value="1"/>
</dbReference>
<keyword evidence="8" id="KW-0963">Cytoplasm</keyword>
<dbReference type="GO" id="GO:0009252">
    <property type="term" value="P:peptidoglycan biosynthetic process"/>
    <property type="evidence" value="ECO:0007669"/>
    <property type="project" value="UniProtKB-UniRule"/>
</dbReference>
<comment type="similarity">
    <text evidence="2 8">Belongs to the MurCDEF family. MurE subfamily.</text>
</comment>
<feature type="binding site" evidence="8">
    <location>
        <begin position="404"/>
        <end position="407"/>
    </location>
    <ligand>
        <name>meso-2,6-diaminopimelate</name>
        <dbReference type="ChEBI" id="CHEBI:57791"/>
    </ligand>
</feature>
<feature type="binding site" evidence="8">
    <location>
        <position position="456"/>
    </location>
    <ligand>
        <name>meso-2,6-diaminopimelate</name>
        <dbReference type="ChEBI" id="CHEBI:57791"/>
    </ligand>
</feature>
<dbReference type="GO" id="GO:0071555">
    <property type="term" value="P:cell wall organization"/>
    <property type="evidence" value="ECO:0007669"/>
    <property type="project" value="UniProtKB-KW"/>
</dbReference>
<feature type="domain" description="Mur ligase C-terminal" evidence="11">
    <location>
        <begin position="331"/>
        <end position="458"/>
    </location>
</feature>
<dbReference type="InterPro" id="IPR005761">
    <property type="entry name" value="UDP-N-AcMur-Glu-dNH2Pim_ligase"/>
</dbReference>
<keyword evidence="7 8" id="KW-0961">Cell wall biogenesis/degradation</keyword>
<feature type="binding site" evidence="8">
    <location>
        <position position="380"/>
    </location>
    <ligand>
        <name>meso-2,6-diaminopimelate</name>
        <dbReference type="ChEBI" id="CHEBI:57791"/>
    </ligand>
</feature>
<feature type="binding site" evidence="8">
    <location>
        <position position="179"/>
    </location>
    <ligand>
        <name>UDP-N-acetyl-alpha-D-muramoyl-L-alanyl-D-glutamate</name>
        <dbReference type="ChEBI" id="CHEBI:83900"/>
    </ligand>
</feature>
<dbReference type="AlphaFoldDB" id="A0A0L0WER1"/>
<evidence type="ECO:0000256" key="4">
    <source>
        <dbReference type="ARBA" id="ARBA00022960"/>
    </source>
</evidence>
<dbReference type="SUPFAM" id="SSF53244">
    <property type="entry name" value="MurD-like peptide ligases, peptide-binding domain"/>
    <property type="match status" value="1"/>
</dbReference>
<organism evidence="13 14">
    <name type="scientific">Gottschalkia purinilytica</name>
    <name type="common">Clostridium purinilyticum</name>
    <dbReference type="NCBI Taxonomy" id="1503"/>
    <lineage>
        <taxon>Bacteria</taxon>
        <taxon>Bacillati</taxon>
        <taxon>Bacillota</taxon>
        <taxon>Tissierellia</taxon>
        <taxon>Tissierellales</taxon>
        <taxon>Gottschalkiaceae</taxon>
        <taxon>Gottschalkia</taxon>
    </lineage>
</organism>
<dbReference type="GO" id="GO:0008765">
    <property type="term" value="F:UDP-N-acetylmuramoylalanyl-D-glutamate-2,6-diaminopimelate ligase activity"/>
    <property type="evidence" value="ECO:0007669"/>
    <property type="project" value="UniProtKB-UniRule"/>
</dbReference>
<accession>A0A0L0WER1</accession>
<name>A0A0L0WER1_GOTPU</name>
<comment type="catalytic activity">
    <reaction evidence="8">
        <text>UDP-N-acetyl-alpha-D-muramoyl-L-alanyl-D-glutamate + meso-2,6-diaminopimelate + ATP = UDP-N-acetyl-alpha-D-muramoyl-L-alanyl-gamma-D-glutamyl-meso-2,6-diaminopimelate + ADP + phosphate + H(+)</text>
        <dbReference type="Rhea" id="RHEA:23676"/>
        <dbReference type="ChEBI" id="CHEBI:15378"/>
        <dbReference type="ChEBI" id="CHEBI:30616"/>
        <dbReference type="ChEBI" id="CHEBI:43474"/>
        <dbReference type="ChEBI" id="CHEBI:57791"/>
        <dbReference type="ChEBI" id="CHEBI:83900"/>
        <dbReference type="ChEBI" id="CHEBI:83905"/>
        <dbReference type="ChEBI" id="CHEBI:456216"/>
        <dbReference type="EC" id="6.3.2.13"/>
    </reaction>
</comment>
<dbReference type="SUPFAM" id="SSF53623">
    <property type="entry name" value="MurD-like peptide ligases, catalytic domain"/>
    <property type="match status" value="1"/>
</dbReference>
<feature type="binding site" evidence="8">
    <location>
        <position position="187"/>
    </location>
    <ligand>
        <name>UDP-N-acetyl-alpha-D-muramoyl-L-alanyl-D-glutamate</name>
        <dbReference type="ChEBI" id="CHEBI:83900"/>
    </ligand>
</feature>
<dbReference type="PATRIC" id="fig|1503.3.peg.957"/>
<keyword evidence="5 8" id="KW-0573">Peptidoglycan synthesis</keyword>
<dbReference type="NCBIfam" id="TIGR01085">
    <property type="entry name" value="murE"/>
    <property type="match status" value="1"/>
</dbReference>
<comment type="function">
    <text evidence="8">Catalyzes the addition of meso-diaminopimelic acid to the nucleotide precursor UDP-N-acetylmuramoyl-L-alanyl-D-glutamate (UMAG) in the biosynthesis of bacterial cell-wall peptidoglycan.</text>
</comment>
<dbReference type="InterPro" id="IPR013221">
    <property type="entry name" value="Mur_ligase_cen"/>
</dbReference>
<evidence type="ECO:0000256" key="8">
    <source>
        <dbReference type="HAMAP-Rule" id="MF_00208"/>
    </source>
</evidence>